<comment type="caution">
    <text evidence="1">The sequence shown here is derived from an EMBL/GenBank/DDBJ whole genome shotgun (WGS) entry which is preliminary data.</text>
</comment>
<keyword evidence="2" id="KW-1185">Reference proteome</keyword>
<organism evidence="1 2">
    <name type="scientific">Stylosanthes scabra</name>
    <dbReference type="NCBI Taxonomy" id="79078"/>
    <lineage>
        <taxon>Eukaryota</taxon>
        <taxon>Viridiplantae</taxon>
        <taxon>Streptophyta</taxon>
        <taxon>Embryophyta</taxon>
        <taxon>Tracheophyta</taxon>
        <taxon>Spermatophyta</taxon>
        <taxon>Magnoliopsida</taxon>
        <taxon>eudicotyledons</taxon>
        <taxon>Gunneridae</taxon>
        <taxon>Pentapetalae</taxon>
        <taxon>rosids</taxon>
        <taxon>fabids</taxon>
        <taxon>Fabales</taxon>
        <taxon>Fabaceae</taxon>
        <taxon>Papilionoideae</taxon>
        <taxon>50 kb inversion clade</taxon>
        <taxon>dalbergioids sensu lato</taxon>
        <taxon>Dalbergieae</taxon>
        <taxon>Pterocarpus clade</taxon>
        <taxon>Stylosanthes</taxon>
    </lineage>
</organism>
<accession>A0ABU6ZZP4</accession>
<dbReference type="Proteomes" id="UP001341840">
    <property type="component" value="Unassembled WGS sequence"/>
</dbReference>
<gene>
    <name evidence="1" type="ORF">PIB30_114067</name>
</gene>
<evidence type="ECO:0000313" key="1">
    <source>
        <dbReference type="EMBL" id="MED6227488.1"/>
    </source>
</evidence>
<protein>
    <submittedName>
        <fullName evidence="1">Uncharacterized protein</fullName>
    </submittedName>
</protein>
<proteinExistence type="predicted"/>
<evidence type="ECO:0000313" key="2">
    <source>
        <dbReference type="Proteomes" id="UP001341840"/>
    </source>
</evidence>
<sequence length="60" mass="6448">CLANAGLRSYSQDLLYICADLSESSPESIQEFHFLSSGQPIGILQPCSPPLTCFCQPSAI</sequence>
<feature type="non-terminal residue" evidence="1">
    <location>
        <position position="1"/>
    </location>
</feature>
<reference evidence="1 2" key="1">
    <citation type="journal article" date="2023" name="Plants (Basel)">
        <title>Bridging the Gap: Combining Genomics and Transcriptomics Approaches to Understand Stylosanthes scabra, an Orphan Legume from the Brazilian Caatinga.</title>
        <authorList>
            <person name="Ferreira-Neto J.R.C."/>
            <person name="da Silva M.D."/>
            <person name="Binneck E."/>
            <person name="de Melo N.F."/>
            <person name="da Silva R.H."/>
            <person name="de Melo A.L.T.M."/>
            <person name="Pandolfi V."/>
            <person name="Bustamante F.O."/>
            <person name="Brasileiro-Vidal A.C."/>
            <person name="Benko-Iseppon A.M."/>
        </authorList>
    </citation>
    <scope>NUCLEOTIDE SEQUENCE [LARGE SCALE GENOMIC DNA]</scope>
    <source>
        <tissue evidence="1">Leaves</tissue>
    </source>
</reference>
<name>A0ABU6ZZP4_9FABA</name>
<dbReference type="EMBL" id="JASCZI010281840">
    <property type="protein sequence ID" value="MED6227488.1"/>
    <property type="molecule type" value="Genomic_DNA"/>
</dbReference>